<dbReference type="Proteomes" id="UP000001054">
    <property type="component" value="Chromosome"/>
</dbReference>
<dbReference type="HOGENOM" id="CLU_1979793_0_0_5"/>
<dbReference type="AlphaFoldDB" id="C3MCF5"/>
<evidence type="ECO:0000313" key="2">
    <source>
        <dbReference type="Proteomes" id="UP000001054"/>
    </source>
</evidence>
<sequence length="126" mass="14607">MDIPQQPPGIKFLSLSKTRISLLGHRETSLKLAILQINFNCRLRNPTSAFLFAPIPDLLFDGRLRETARQLREFRRTARLPVRLSAAWRFQADRPSIPIWFVLRNEIIRRNAVILQRGFCPPCSTP</sequence>
<reference evidence="1 2" key="1">
    <citation type="journal article" date="2009" name="Appl. Environ. Microbiol.">
        <title>Rhizobium sp. strain NGR234 possesses a remarkable number of secretion systems.</title>
        <authorList>
            <person name="Schmeisser C."/>
            <person name="Liesegang H."/>
            <person name="Krysciak D."/>
            <person name="Bakkou N."/>
            <person name="Le Quere A."/>
            <person name="Wollherr A."/>
            <person name="Heinemeyer I."/>
            <person name="Morgenstern B."/>
            <person name="Pommerening-Roeser A."/>
            <person name="Flores M."/>
            <person name="Palacios R."/>
            <person name="Brenner S."/>
            <person name="Gottschalk G."/>
            <person name="Schmitz R.A."/>
            <person name="Broughton W.J."/>
            <person name="Perret X."/>
            <person name="Strittmatter A.W."/>
            <person name="Streit W.R."/>
        </authorList>
    </citation>
    <scope>NUCLEOTIDE SEQUENCE [LARGE SCALE GENOMIC DNA]</scope>
    <source>
        <strain evidence="2">NBRC 101917 / NGR234</strain>
    </source>
</reference>
<keyword evidence="2" id="KW-1185">Reference proteome</keyword>
<accession>C3MCF5</accession>
<evidence type="ECO:0000313" key="1">
    <source>
        <dbReference type="EMBL" id="ACP25234.1"/>
    </source>
</evidence>
<gene>
    <name evidence="1" type="ordered locus">NGR_c14620</name>
</gene>
<organism evidence="1 2">
    <name type="scientific">Sinorhizobium fredii (strain NBRC 101917 / NGR234)</name>
    <dbReference type="NCBI Taxonomy" id="394"/>
    <lineage>
        <taxon>Bacteria</taxon>
        <taxon>Pseudomonadati</taxon>
        <taxon>Pseudomonadota</taxon>
        <taxon>Alphaproteobacteria</taxon>
        <taxon>Hyphomicrobiales</taxon>
        <taxon>Rhizobiaceae</taxon>
        <taxon>Sinorhizobium/Ensifer group</taxon>
        <taxon>Sinorhizobium</taxon>
    </lineage>
</organism>
<dbReference type="OrthoDB" id="9893069at2"/>
<dbReference type="KEGG" id="rhi:NGR_c14620"/>
<dbReference type="EMBL" id="CP001389">
    <property type="protein sequence ID" value="ACP25234.1"/>
    <property type="molecule type" value="Genomic_DNA"/>
</dbReference>
<dbReference type="STRING" id="394.NGR_c14620"/>
<protein>
    <submittedName>
        <fullName evidence="1">Uncharacterized protein</fullName>
    </submittedName>
</protein>
<proteinExistence type="predicted"/>
<name>C3MCF5_SINFN</name>